<proteinExistence type="predicted"/>
<dbReference type="RefSeq" id="WP_052221939.1">
    <property type="nucleotide sequence ID" value="NZ_LHUR01000027.1"/>
</dbReference>
<sequence>MNEDKQMYYFNNEKRFIADPIMYGFKAFYNLIDWAREDLYEWSNKTIKERRGSFSVGDILSYRGEVLEQCFNSAIVLNVYAILEDGLKRISEFYESNIQSNVEIEHFKFDLFEPNKLNSNIKKYASYLKAIGISIAKNENYQVLAKWTIIRNSIIHNGDEIIDEKRVKVIKDIVKIDYTLEEVSSYSFAIEFEALELFITTVEEYLISIFNYEIPSLKFEK</sequence>
<accession>A0A0L6Z976</accession>
<reference evidence="2" key="1">
    <citation type="submission" date="2015-08" db="EMBL/GenBank/DDBJ databases">
        <title>Genome sequence of the strict anaerobe Clostridium homopropionicum LuHBu1 (DSM 5847T).</title>
        <authorList>
            <person name="Poehlein A."/>
            <person name="Beck M."/>
            <person name="Schiel-Bengelsdorf B."/>
            <person name="Bengelsdorf F.R."/>
            <person name="Daniel R."/>
            <person name="Duerre P."/>
        </authorList>
    </citation>
    <scope>NUCLEOTIDE SEQUENCE [LARGE SCALE GENOMIC DNA]</scope>
    <source>
        <strain evidence="2">DSM 5847</strain>
    </source>
</reference>
<protein>
    <recommendedName>
        <fullName evidence="3">RiboL-PSP-HEPN domain-containing protein</fullName>
    </recommendedName>
</protein>
<evidence type="ECO:0000313" key="2">
    <source>
        <dbReference type="Proteomes" id="UP000037043"/>
    </source>
</evidence>
<dbReference type="Proteomes" id="UP000037043">
    <property type="component" value="Unassembled WGS sequence"/>
</dbReference>
<organism evidence="1 2">
    <name type="scientific">Clostridium homopropionicum DSM 5847</name>
    <dbReference type="NCBI Taxonomy" id="1121318"/>
    <lineage>
        <taxon>Bacteria</taxon>
        <taxon>Bacillati</taxon>
        <taxon>Bacillota</taxon>
        <taxon>Clostridia</taxon>
        <taxon>Eubacteriales</taxon>
        <taxon>Clostridiaceae</taxon>
        <taxon>Clostridium</taxon>
    </lineage>
</organism>
<comment type="caution">
    <text evidence="1">The sequence shown here is derived from an EMBL/GenBank/DDBJ whole genome shotgun (WGS) entry which is preliminary data.</text>
</comment>
<dbReference type="PATRIC" id="fig|1121318.3.peg.2456"/>
<dbReference type="EMBL" id="LHUR01000027">
    <property type="protein sequence ID" value="KOA19333.1"/>
    <property type="molecule type" value="Genomic_DNA"/>
</dbReference>
<evidence type="ECO:0008006" key="3">
    <source>
        <dbReference type="Google" id="ProtNLM"/>
    </source>
</evidence>
<evidence type="ECO:0000313" key="1">
    <source>
        <dbReference type="EMBL" id="KOA19333.1"/>
    </source>
</evidence>
<name>A0A0L6Z976_9CLOT</name>
<dbReference type="AlphaFoldDB" id="A0A0L6Z976"/>
<gene>
    <name evidence="1" type="ORF">CLHOM_24390</name>
</gene>
<keyword evidence="2" id="KW-1185">Reference proteome</keyword>